<evidence type="ECO:0000313" key="4">
    <source>
        <dbReference type="EMBL" id="VEL23257.1"/>
    </source>
</evidence>
<dbReference type="PANTHER" id="PTHR11835">
    <property type="entry name" value="DECARBOXYLATING DEHYDROGENASES-ISOCITRATE, ISOPROPYLMALATE, TARTRATE"/>
    <property type="match status" value="1"/>
</dbReference>
<dbReference type="InterPro" id="IPR019818">
    <property type="entry name" value="IsoCit/isopropylmalate_DH_CS"/>
</dbReference>
<dbReference type="GO" id="GO:0051287">
    <property type="term" value="F:NAD binding"/>
    <property type="evidence" value="ECO:0007669"/>
    <property type="project" value="InterPro"/>
</dbReference>
<dbReference type="OrthoDB" id="10261637at2759"/>
<evidence type="ECO:0000256" key="1">
    <source>
        <dbReference type="ARBA" id="ARBA00007769"/>
    </source>
</evidence>
<evidence type="ECO:0000259" key="3">
    <source>
        <dbReference type="SMART" id="SM01329"/>
    </source>
</evidence>
<comment type="caution">
    <text evidence="4">The sequence shown here is derived from an EMBL/GenBank/DDBJ whole genome shotgun (WGS) entry which is preliminary data.</text>
</comment>
<dbReference type="GO" id="GO:0005739">
    <property type="term" value="C:mitochondrion"/>
    <property type="evidence" value="ECO:0007669"/>
    <property type="project" value="TreeGrafter"/>
</dbReference>
<comment type="similarity">
    <text evidence="1">Belongs to the isocitrate and isopropylmalate dehydrogenases family.</text>
</comment>
<name>A0A448WYA0_9PLAT</name>
<evidence type="ECO:0000313" key="5">
    <source>
        <dbReference type="Proteomes" id="UP000784294"/>
    </source>
</evidence>
<dbReference type="Proteomes" id="UP000784294">
    <property type="component" value="Unassembled WGS sequence"/>
</dbReference>
<evidence type="ECO:0000256" key="2">
    <source>
        <dbReference type="ARBA" id="ARBA00022532"/>
    </source>
</evidence>
<dbReference type="PROSITE" id="PS00470">
    <property type="entry name" value="IDH_IMDH"/>
    <property type="match status" value="1"/>
</dbReference>
<dbReference type="SUPFAM" id="SSF53659">
    <property type="entry name" value="Isocitrate/Isopropylmalate dehydrogenase-like"/>
    <property type="match status" value="1"/>
</dbReference>
<dbReference type="GO" id="GO:0000287">
    <property type="term" value="F:magnesium ion binding"/>
    <property type="evidence" value="ECO:0007669"/>
    <property type="project" value="InterPro"/>
</dbReference>
<dbReference type="EMBL" id="CAAALY010060993">
    <property type="protein sequence ID" value="VEL23257.1"/>
    <property type="molecule type" value="Genomic_DNA"/>
</dbReference>
<sequence>MRPVPVRLMSNVRKTVTLIPGDGVWPEIFVSVKNLVKLSNIPIDFEEVPISEMPGAPTSELKDVVTSLKKNRVCLKGIIGTPVGAQDLQTVNIRLRRILDLYANVVHIRSFPGIQTRHDDLDFVIIREQIEGEYSSLEHQSVPGVVESLKIISRKNSERIAKFAFDYATRTNRKKVTCIHKANIMKLSDGLFLETCTIMSKLYPRIQFESMIIDNCCMQLVSRPQQFDVMVMPNLYGNIVDNLASGLVGGAGLVPGVSYSHEASFIVILH</sequence>
<dbReference type="GO" id="GO:0006102">
    <property type="term" value="P:isocitrate metabolic process"/>
    <property type="evidence" value="ECO:0007669"/>
    <property type="project" value="TreeGrafter"/>
</dbReference>
<organism evidence="4 5">
    <name type="scientific">Protopolystoma xenopodis</name>
    <dbReference type="NCBI Taxonomy" id="117903"/>
    <lineage>
        <taxon>Eukaryota</taxon>
        <taxon>Metazoa</taxon>
        <taxon>Spiralia</taxon>
        <taxon>Lophotrochozoa</taxon>
        <taxon>Platyhelminthes</taxon>
        <taxon>Monogenea</taxon>
        <taxon>Polyopisthocotylea</taxon>
        <taxon>Polystomatidea</taxon>
        <taxon>Polystomatidae</taxon>
        <taxon>Protopolystoma</taxon>
    </lineage>
</organism>
<dbReference type="Gene3D" id="3.40.718.10">
    <property type="entry name" value="Isopropylmalate Dehydrogenase"/>
    <property type="match status" value="1"/>
</dbReference>
<gene>
    <name evidence="4" type="ORF">PXEA_LOCUS16697</name>
</gene>
<reference evidence="4" key="1">
    <citation type="submission" date="2018-11" db="EMBL/GenBank/DDBJ databases">
        <authorList>
            <consortium name="Pathogen Informatics"/>
        </authorList>
    </citation>
    <scope>NUCLEOTIDE SEQUENCE</scope>
</reference>
<keyword evidence="5" id="KW-1185">Reference proteome</keyword>
<keyword evidence="2" id="KW-0816">Tricarboxylic acid cycle</keyword>
<dbReference type="GO" id="GO:0016616">
    <property type="term" value="F:oxidoreductase activity, acting on the CH-OH group of donors, NAD or NADP as acceptor"/>
    <property type="evidence" value="ECO:0007669"/>
    <property type="project" value="InterPro"/>
</dbReference>
<accession>A0A448WYA0</accession>
<proteinExistence type="inferred from homology"/>
<dbReference type="GO" id="GO:0006099">
    <property type="term" value="P:tricarboxylic acid cycle"/>
    <property type="evidence" value="ECO:0007669"/>
    <property type="project" value="UniProtKB-KW"/>
</dbReference>
<dbReference type="Pfam" id="PF00180">
    <property type="entry name" value="Iso_dh"/>
    <property type="match status" value="1"/>
</dbReference>
<dbReference type="InterPro" id="IPR024084">
    <property type="entry name" value="IsoPropMal-DH-like_dom"/>
</dbReference>
<feature type="domain" description="Isopropylmalate dehydrogenase-like" evidence="3">
    <location>
        <begin position="15"/>
        <end position="268"/>
    </location>
</feature>
<dbReference type="AlphaFoldDB" id="A0A448WYA0"/>
<dbReference type="PANTHER" id="PTHR11835:SF42">
    <property type="entry name" value="ISOCITRATE DEHYDROGENASE [NAD] SUBUNIT BETA, MITOCHONDRIAL"/>
    <property type="match status" value="1"/>
</dbReference>
<dbReference type="SMART" id="SM01329">
    <property type="entry name" value="Iso_dh"/>
    <property type="match status" value="1"/>
</dbReference>
<protein>
    <recommendedName>
        <fullName evidence="3">Isopropylmalate dehydrogenase-like domain-containing protein</fullName>
    </recommendedName>
</protein>